<dbReference type="GO" id="GO:0005634">
    <property type="term" value="C:nucleus"/>
    <property type="evidence" value="ECO:0007669"/>
    <property type="project" value="UniProtKB-SubCell"/>
</dbReference>
<sequence>HFSRRISRFALHAGITRIVLDSENNWKDYNCNVVTSGRCLFEKYLTHGWYQYRKDMRLQPGDLLKFTLPKNPGFMLVG</sequence>
<feature type="non-terminal residue" evidence="6">
    <location>
        <position position="1"/>
    </location>
</feature>
<evidence type="ECO:0000256" key="5">
    <source>
        <dbReference type="ARBA" id="ARBA00023242"/>
    </source>
</evidence>
<evidence type="ECO:0000256" key="1">
    <source>
        <dbReference type="ARBA" id="ARBA00004123"/>
    </source>
</evidence>
<keyword evidence="5" id="KW-0539">Nucleus</keyword>
<keyword evidence="2" id="KW-0805">Transcription regulation</keyword>
<evidence type="ECO:0000256" key="2">
    <source>
        <dbReference type="ARBA" id="ARBA00023015"/>
    </source>
</evidence>
<organism evidence="6 7">
    <name type="scientific">Trifolium medium</name>
    <dbReference type="NCBI Taxonomy" id="97028"/>
    <lineage>
        <taxon>Eukaryota</taxon>
        <taxon>Viridiplantae</taxon>
        <taxon>Streptophyta</taxon>
        <taxon>Embryophyta</taxon>
        <taxon>Tracheophyta</taxon>
        <taxon>Spermatophyta</taxon>
        <taxon>Magnoliopsida</taxon>
        <taxon>eudicotyledons</taxon>
        <taxon>Gunneridae</taxon>
        <taxon>Pentapetalae</taxon>
        <taxon>rosids</taxon>
        <taxon>fabids</taxon>
        <taxon>Fabales</taxon>
        <taxon>Fabaceae</taxon>
        <taxon>Papilionoideae</taxon>
        <taxon>50 kb inversion clade</taxon>
        <taxon>NPAAA clade</taxon>
        <taxon>Hologalegina</taxon>
        <taxon>IRL clade</taxon>
        <taxon>Trifolieae</taxon>
        <taxon>Trifolium</taxon>
    </lineage>
</organism>
<reference evidence="6 7" key="1">
    <citation type="journal article" date="2018" name="Front. Plant Sci.">
        <title>Red Clover (Trifolium pratense) and Zigzag Clover (T. medium) - A Picture of Genomic Similarities and Differences.</title>
        <authorList>
            <person name="Dluhosova J."/>
            <person name="Istvanek J."/>
            <person name="Nedelnik J."/>
            <person name="Repkova J."/>
        </authorList>
    </citation>
    <scope>NUCLEOTIDE SEQUENCE [LARGE SCALE GENOMIC DNA]</scope>
    <source>
        <strain evidence="7">cv. 10/8</strain>
        <tissue evidence="6">Leaf</tissue>
    </source>
</reference>
<proteinExistence type="predicted"/>
<keyword evidence="7" id="KW-1185">Reference proteome</keyword>
<keyword evidence="3 6" id="KW-0238">DNA-binding</keyword>
<dbReference type="GO" id="GO:0003677">
    <property type="term" value="F:DNA binding"/>
    <property type="evidence" value="ECO:0007669"/>
    <property type="project" value="UniProtKB-KW"/>
</dbReference>
<dbReference type="EMBL" id="LXQA010078706">
    <property type="protein sequence ID" value="MCI11062.1"/>
    <property type="molecule type" value="Genomic_DNA"/>
</dbReference>
<dbReference type="Proteomes" id="UP000265520">
    <property type="component" value="Unassembled WGS sequence"/>
</dbReference>
<evidence type="ECO:0000256" key="4">
    <source>
        <dbReference type="ARBA" id="ARBA00023163"/>
    </source>
</evidence>
<evidence type="ECO:0000256" key="3">
    <source>
        <dbReference type="ARBA" id="ARBA00023125"/>
    </source>
</evidence>
<evidence type="ECO:0000313" key="6">
    <source>
        <dbReference type="EMBL" id="MCI11062.1"/>
    </source>
</evidence>
<dbReference type="SUPFAM" id="SSF101936">
    <property type="entry name" value="DNA-binding pseudobarrel domain"/>
    <property type="match status" value="1"/>
</dbReference>
<comment type="caution">
    <text evidence="6">The sequence shown here is derived from an EMBL/GenBank/DDBJ whole genome shotgun (WGS) entry which is preliminary data.</text>
</comment>
<dbReference type="InterPro" id="IPR015300">
    <property type="entry name" value="DNA-bd_pseudobarrel_sf"/>
</dbReference>
<name>A0A392PH06_9FABA</name>
<comment type="subcellular location">
    <subcellularLocation>
        <location evidence="1">Nucleus</location>
    </subcellularLocation>
</comment>
<protein>
    <submittedName>
        <fullName evidence="6">B3 DNA-binding domain protein</fullName>
    </submittedName>
</protein>
<evidence type="ECO:0000313" key="7">
    <source>
        <dbReference type="Proteomes" id="UP000265520"/>
    </source>
</evidence>
<dbReference type="AlphaFoldDB" id="A0A392PH06"/>
<keyword evidence="4" id="KW-0804">Transcription</keyword>
<accession>A0A392PH06</accession>